<dbReference type="GO" id="GO:0016829">
    <property type="term" value="F:lyase activity"/>
    <property type="evidence" value="ECO:0007669"/>
    <property type="project" value="UniProtKB-KW"/>
</dbReference>
<evidence type="ECO:0000256" key="1">
    <source>
        <dbReference type="ARBA" id="ARBA00004418"/>
    </source>
</evidence>
<evidence type="ECO:0000259" key="5">
    <source>
        <dbReference type="Pfam" id="PF07940"/>
    </source>
</evidence>
<name>A0A4R4Z3D3_9ACTN</name>
<gene>
    <name evidence="7" type="ORF">E1286_08645</name>
</gene>
<reference evidence="7 8" key="1">
    <citation type="submission" date="2019-03" db="EMBL/GenBank/DDBJ databases">
        <title>Draft genome sequences of novel Actinobacteria.</title>
        <authorList>
            <person name="Sahin N."/>
            <person name="Ay H."/>
            <person name="Saygin H."/>
        </authorList>
    </citation>
    <scope>NUCLEOTIDE SEQUENCE [LARGE SCALE GENOMIC DNA]</scope>
    <source>
        <strain evidence="7 8">CH32</strain>
    </source>
</reference>
<dbReference type="Gene3D" id="2.70.98.70">
    <property type="match status" value="1"/>
</dbReference>
<evidence type="ECO:0000313" key="8">
    <source>
        <dbReference type="Proteomes" id="UP000295302"/>
    </source>
</evidence>
<comment type="caution">
    <text evidence="7">The sequence shown here is derived from an EMBL/GenBank/DDBJ whole genome shotgun (WGS) entry which is preliminary data.</text>
</comment>
<dbReference type="RefSeq" id="WP_132610494.1">
    <property type="nucleotide sequence ID" value="NZ_SMKQ01000016.1"/>
</dbReference>
<evidence type="ECO:0000313" key="7">
    <source>
        <dbReference type="EMBL" id="TDD52581.1"/>
    </source>
</evidence>
<accession>A0A4R4Z3D3</accession>
<comment type="subcellular location">
    <subcellularLocation>
        <location evidence="1">Periplasm</location>
    </subcellularLocation>
</comment>
<sequence length="560" mass="62724">MTYVEKPPHVHETRMRRISDEDLLAALGAAGVAETRHWRRPKPLWDLGRDEVEAADALIGQEVDFLDKSRGRSRLYGFHYLRWMMPLVSAYARTGDPVYAKEWDRLFTRWYDTRDQVEGDWPGLDVVWYSLGVWARSMHVNAALAVFAEEPALSDGCWARMLKTVIGGARWAAEEHDEFRHGNWQFVCACELLHAATLYPELPEAASWARVARARILDHLERDVRADGGHHERSPGYHVMVLESLQRAVALDPEIAEHPKVAAMHAWLAALEAPGGWVPHLQDSGVVWPAELLAKGPKVAVPDGSHLLAASAYAVMRNAGLYAVVNYGPYVGHELEPHSHHAALDFVLADRDGPLAWEAGGPPSYDDPGYYDWYQATRGHNTLLVPGQDYTEDRRAELDLFVTGEHADVFAGHHHGYARRHDRRIVFVRDEPSYWLVTDTIDAEAIWQLHGLEPWRPHGSGYVSGRVLVVPAGPPDEVVHGNGPARIPDQRTRTAEYGEIHSLGLRRRDGRFTVAIVPFHGEPPEVTVTESGVTIDGTTDTFSAYGWSRGESSQHWGGDE</sequence>
<evidence type="ECO:0000256" key="3">
    <source>
        <dbReference type="ARBA" id="ARBA00022764"/>
    </source>
</evidence>
<dbReference type="InterPro" id="IPR031680">
    <property type="entry name" value="Hepar_II_III_N"/>
</dbReference>
<evidence type="ECO:0000256" key="4">
    <source>
        <dbReference type="ARBA" id="ARBA00023239"/>
    </source>
</evidence>
<dbReference type="SUPFAM" id="SSF48230">
    <property type="entry name" value="Chondroitin AC/alginate lyase"/>
    <property type="match status" value="1"/>
</dbReference>
<proteinExistence type="predicted"/>
<dbReference type="EMBL" id="SMKQ01000016">
    <property type="protein sequence ID" value="TDD52581.1"/>
    <property type="molecule type" value="Genomic_DNA"/>
</dbReference>
<dbReference type="Pfam" id="PF16889">
    <property type="entry name" value="Hepar_II_III_N"/>
    <property type="match status" value="1"/>
</dbReference>
<dbReference type="OrthoDB" id="9787373at2"/>
<dbReference type="PANTHER" id="PTHR39210">
    <property type="entry name" value="HEPARIN-SULFATE LYASE"/>
    <property type="match status" value="1"/>
</dbReference>
<dbReference type="Gene3D" id="1.50.10.100">
    <property type="entry name" value="Chondroitin AC/alginate lyase"/>
    <property type="match status" value="1"/>
</dbReference>
<dbReference type="AlphaFoldDB" id="A0A4R4Z3D3"/>
<evidence type="ECO:0000256" key="2">
    <source>
        <dbReference type="ARBA" id="ARBA00022729"/>
    </source>
</evidence>
<feature type="domain" description="Heparin-sulfate lyase N-terminal" evidence="6">
    <location>
        <begin position="78"/>
        <end position="250"/>
    </location>
</feature>
<organism evidence="7 8">
    <name type="scientific">Nonomuraea terrae</name>
    <dbReference type="NCBI Taxonomy" id="2530383"/>
    <lineage>
        <taxon>Bacteria</taxon>
        <taxon>Bacillati</taxon>
        <taxon>Actinomycetota</taxon>
        <taxon>Actinomycetes</taxon>
        <taxon>Streptosporangiales</taxon>
        <taxon>Streptosporangiaceae</taxon>
        <taxon>Nonomuraea</taxon>
    </lineage>
</organism>
<keyword evidence="3" id="KW-0574">Periplasm</keyword>
<dbReference type="InterPro" id="IPR008929">
    <property type="entry name" value="Chondroitin_lyas"/>
</dbReference>
<dbReference type="PANTHER" id="PTHR39210:SF1">
    <property type="entry name" value="HEPARIN-SULFATE LYASE"/>
    <property type="match status" value="1"/>
</dbReference>
<dbReference type="InterPro" id="IPR012480">
    <property type="entry name" value="Hepar_II_III_C"/>
</dbReference>
<dbReference type="GO" id="GO:0042597">
    <property type="term" value="C:periplasmic space"/>
    <property type="evidence" value="ECO:0007669"/>
    <property type="project" value="UniProtKB-SubCell"/>
</dbReference>
<keyword evidence="8" id="KW-1185">Reference proteome</keyword>
<feature type="domain" description="Heparinase II/III-like C-terminal" evidence="5">
    <location>
        <begin position="304"/>
        <end position="444"/>
    </location>
</feature>
<evidence type="ECO:0000259" key="6">
    <source>
        <dbReference type="Pfam" id="PF16889"/>
    </source>
</evidence>
<keyword evidence="2" id="KW-0732">Signal</keyword>
<keyword evidence="4" id="KW-0456">Lyase</keyword>
<dbReference type="Pfam" id="PF07940">
    <property type="entry name" value="Hepar_II_III_C"/>
    <property type="match status" value="1"/>
</dbReference>
<protein>
    <submittedName>
        <fullName evidence="7">Uncharacterized protein</fullName>
    </submittedName>
</protein>
<dbReference type="Proteomes" id="UP000295302">
    <property type="component" value="Unassembled WGS sequence"/>
</dbReference>